<evidence type="ECO:0000313" key="1">
    <source>
        <dbReference type="EMBL" id="RXT49114.1"/>
    </source>
</evidence>
<protein>
    <submittedName>
        <fullName evidence="1">Uncharacterized protein</fullName>
    </submittedName>
</protein>
<reference evidence="1 2" key="1">
    <citation type="submission" date="2017-03" db="EMBL/GenBank/DDBJ databases">
        <authorList>
            <person name="Safronova V.I."/>
            <person name="Sazanova A.L."/>
            <person name="Chirak E.R."/>
        </authorList>
    </citation>
    <scope>NUCLEOTIDE SEQUENCE [LARGE SCALE GENOMIC DNA]</scope>
    <source>
        <strain evidence="1 2">Opo-243</strain>
    </source>
</reference>
<comment type="caution">
    <text evidence="1">The sequence shown here is derived from an EMBL/GenBank/DDBJ whole genome shotgun (WGS) entry which is preliminary data.</text>
</comment>
<sequence length="62" mass="6850">MIEAHGGLAQFRQFSHLTARLHQFGILWDLKGGWAETLLPAIEILGLLRIVSGEPDGGRQRA</sequence>
<gene>
    <name evidence="1" type="ORF">B5V03_14735</name>
</gene>
<proteinExistence type="predicted"/>
<accession>A0A4Q1VF59</accession>
<keyword evidence="2" id="KW-1185">Reference proteome</keyword>
<dbReference type="EMBL" id="MZXW01000016">
    <property type="protein sequence ID" value="RXT49114.1"/>
    <property type="molecule type" value="Genomic_DNA"/>
</dbReference>
<dbReference type="Proteomes" id="UP000290819">
    <property type="component" value="Unassembled WGS sequence"/>
</dbReference>
<evidence type="ECO:0000313" key="2">
    <source>
        <dbReference type="Proteomes" id="UP000290819"/>
    </source>
</evidence>
<name>A0A4Q1VF59_9BRAD</name>
<dbReference type="AlphaFoldDB" id="A0A4Q1VF59"/>
<organism evidence="1 2">
    <name type="scientific">Bradyrhizobium betae</name>
    <dbReference type="NCBI Taxonomy" id="244734"/>
    <lineage>
        <taxon>Bacteria</taxon>
        <taxon>Pseudomonadati</taxon>
        <taxon>Pseudomonadota</taxon>
        <taxon>Alphaproteobacteria</taxon>
        <taxon>Hyphomicrobiales</taxon>
        <taxon>Nitrobacteraceae</taxon>
        <taxon>Bradyrhizobium</taxon>
    </lineage>
</organism>